<feature type="binding site" evidence="5">
    <location>
        <begin position="231"/>
        <end position="235"/>
    </location>
    <ligand>
        <name>AMP</name>
        <dbReference type="ChEBI" id="CHEBI:456215"/>
    </ligand>
</feature>
<dbReference type="PROSITE" id="PS00126">
    <property type="entry name" value="PDEASE_I_1"/>
    <property type="match status" value="1"/>
</dbReference>
<feature type="binding site" evidence="6">
    <location>
        <position position="272"/>
    </location>
    <ligand>
        <name>Zn(2+)</name>
        <dbReference type="ChEBI" id="CHEBI:29105"/>
        <label>2</label>
    </ligand>
</feature>
<evidence type="ECO:0000256" key="7">
    <source>
        <dbReference type="RuleBase" id="RU363067"/>
    </source>
</evidence>
<dbReference type="STRING" id="645134.A0A0L0HDJ8"/>
<feature type="binding site" evidence="5">
    <location>
        <position position="433"/>
    </location>
    <ligand>
        <name>AMP</name>
        <dbReference type="ChEBI" id="CHEBI:456215"/>
    </ligand>
</feature>
<dbReference type="Proteomes" id="UP000053201">
    <property type="component" value="Unassembled WGS sequence"/>
</dbReference>
<dbReference type="InterPro" id="IPR023174">
    <property type="entry name" value="PDEase_CS"/>
</dbReference>
<dbReference type="PROSITE" id="PS51845">
    <property type="entry name" value="PDEASE_I_2"/>
    <property type="match status" value="1"/>
</dbReference>
<feature type="binding site" evidence="6">
    <location>
        <position position="235"/>
    </location>
    <ligand>
        <name>Zn(2+)</name>
        <dbReference type="ChEBI" id="CHEBI:29105"/>
        <label>1</label>
    </ligand>
</feature>
<gene>
    <name evidence="9" type="ORF">SPPG_04939</name>
</gene>
<feature type="binding site" evidence="6">
    <location>
        <position position="272"/>
    </location>
    <ligand>
        <name>Zn(2+)</name>
        <dbReference type="ChEBI" id="CHEBI:29105"/>
        <label>1</label>
    </ligand>
</feature>
<comment type="similarity">
    <text evidence="7">Belongs to the cyclic nucleotide phosphodiesterase family.</text>
</comment>
<evidence type="ECO:0000259" key="8">
    <source>
        <dbReference type="PROSITE" id="PS51845"/>
    </source>
</evidence>
<evidence type="ECO:0000256" key="6">
    <source>
        <dbReference type="PIRSR" id="PIRSR623088-3"/>
    </source>
</evidence>
<dbReference type="SMART" id="SM00471">
    <property type="entry name" value="HDc"/>
    <property type="match status" value="1"/>
</dbReference>
<feature type="binding site" evidence="5">
    <location>
        <position position="272"/>
    </location>
    <ligand>
        <name>AMP</name>
        <dbReference type="ChEBI" id="CHEBI:456215"/>
    </ligand>
</feature>
<keyword evidence="10" id="KW-1185">Reference proteome</keyword>
<dbReference type="VEuPathDB" id="FungiDB:SPPG_04939"/>
<dbReference type="InterPro" id="IPR023088">
    <property type="entry name" value="PDEase"/>
</dbReference>
<protein>
    <recommendedName>
        <fullName evidence="7">Phosphodiesterase</fullName>
        <ecNumber evidence="7">3.1.4.-</ecNumber>
    </recommendedName>
</protein>
<evidence type="ECO:0000256" key="4">
    <source>
        <dbReference type="PIRSR" id="PIRSR623088-1"/>
    </source>
</evidence>
<accession>A0A0L0HDJ8</accession>
<feature type="domain" description="PDEase" evidence="8">
    <location>
        <begin position="155"/>
        <end position="475"/>
    </location>
</feature>
<evidence type="ECO:0000313" key="9">
    <source>
        <dbReference type="EMBL" id="KNC99550.1"/>
    </source>
</evidence>
<dbReference type="AlphaFoldDB" id="A0A0L0HDJ8"/>
<dbReference type="SUPFAM" id="SSF109604">
    <property type="entry name" value="HD-domain/PDEase-like"/>
    <property type="match status" value="1"/>
</dbReference>
<dbReference type="FunFam" id="1.10.1300.10:FF:000006">
    <property type="entry name" value="Phosphodiesterase 9A"/>
    <property type="match status" value="1"/>
</dbReference>
<organism evidence="9 10">
    <name type="scientific">Spizellomyces punctatus (strain DAOM BR117)</name>
    <dbReference type="NCBI Taxonomy" id="645134"/>
    <lineage>
        <taxon>Eukaryota</taxon>
        <taxon>Fungi</taxon>
        <taxon>Fungi incertae sedis</taxon>
        <taxon>Chytridiomycota</taxon>
        <taxon>Chytridiomycota incertae sedis</taxon>
        <taxon>Chytridiomycetes</taxon>
        <taxon>Spizellomycetales</taxon>
        <taxon>Spizellomycetaceae</taxon>
        <taxon>Spizellomyces</taxon>
    </lineage>
</organism>
<dbReference type="Pfam" id="PF00233">
    <property type="entry name" value="PDEase_I"/>
    <property type="match status" value="1"/>
</dbReference>
<dbReference type="EC" id="3.1.4.-" evidence="7"/>
<dbReference type="GeneID" id="27688364"/>
<evidence type="ECO:0000313" key="10">
    <source>
        <dbReference type="Proteomes" id="UP000053201"/>
    </source>
</evidence>
<dbReference type="CDD" id="cd00077">
    <property type="entry name" value="HDc"/>
    <property type="match status" value="1"/>
</dbReference>
<dbReference type="EMBL" id="KQ257457">
    <property type="protein sequence ID" value="KNC99550.1"/>
    <property type="molecule type" value="Genomic_DNA"/>
</dbReference>
<keyword evidence="3 7" id="KW-0378">Hydrolase</keyword>
<dbReference type="RefSeq" id="XP_016607590.1">
    <property type="nucleotide sequence ID" value="XM_016753180.1"/>
</dbReference>
<feature type="binding site" evidence="5">
    <location>
        <position position="382"/>
    </location>
    <ligand>
        <name>AMP</name>
        <dbReference type="ChEBI" id="CHEBI:456215"/>
    </ligand>
</feature>
<evidence type="ECO:0000256" key="3">
    <source>
        <dbReference type="ARBA" id="ARBA00022801"/>
    </source>
</evidence>
<dbReference type="OrthoDB" id="546632at2759"/>
<name>A0A0L0HDJ8_SPIPD</name>
<sequence length="475" mass="53721">MDSYSVYISVEGKLNETVRIAPSLSIQEIRSVFCAAADVSYETRDVVLKLYRPDGILVPIGPHIPPNSPETRYILQVKQDKYLPGASSEVKPVIDALDAVSALLGDALKLKDKVDKLKRHAHAGGFDGAVGTASVESAAHASKNIPAIRRVQQVGLRLEETVPKPDFSDEVKENLKHPTFDIWQWQEHEMAYLLEHMFVEFGLIELYKIDETKMRRFLQCVRCSYNNNPFHNFRHCFCVTQMMYGLLHVTGVHEKLTPLEKLVLLVACIGHDLDHPGFNNAYQINASTELSIIYNDISPLENHHAAVLFTILKSDETNILSNLSNSEYKEARKQIINCILATDMARHGELMAKFKGYAEAGFNYEDPAQRTLLIQMIVKCADISNEVRPQHVSEPWVDSLLEEFFTQSDREKAEGLPWAPFMDRQKVTKASAQVGFIGFVMIPLFELVSKVLPNMEEPVIQPIRRALDYYKSMTG</sequence>
<dbReference type="Gene3D" id="1.10.1300.10">
    <property type="entry name" value="3'5'-cyclic nucleotide phosphodiesterase, catalytic domain"/>
    <property type="match status" value="1"/>
</dbReference>
<feature type="binding site" evidence="6">
    <location>
        <position position="271"/>
    </location>
    <ligand>
        <name>Zn(2+)</name>
        <dbReference type="ChEBI" id="CHEBI:29105"/>
        <label>1</label>
    </ligand>
</feature>
<dbReference type="PRINTS" id="PR00387">
    <property type="entry name" value="PDIESTERASE1"/>
</dbReference>
<reference evidence="9 10" key="1">
    <citation type="submission" date="2009-08" db="EMBL/GenBank/DDBJ databases">
        <title>The Genome Sequence of Spizellomyces punctatus strain DAOM BR117.</title>
        <authorList>
            <consortium name="The Broad Institute Genome Sequencing Platform"/>
            <person name="Russ C."/>
            <person name="Cuomo C."/>
            <person name="Shea T."/>
            <person name="Young S.K."/>
            <person name="Zeng Q."/>
            <person name="Koehrsen M."/>
            <person name="Haas B."/>
            <person name="Borodovsky M."/>
            <person name="Guigo R."/>
            <person name="Alvarado L."/>
            <person name="Berlin A."/>
            <person name="Bochicchio J."/>
            <person name="Borenstein D."/>
            <person name="Chapman S."/>
            <person name="Chen Z."/>
            <person name="Engels R."/>
            <person name="Freedman E."/>
            <person name="Gellesch M."/>
            <person name="Goldberg J."/>
            <person name="Griggs A."/>
            <person name="Gujja S."/>
            <person name="Heiman D."/>
            <person name="Hepburn T."/>
            <person name="Howarth C."/>
            <person name="Jen D."/>
            <person name="Larson L."/>
            <person name="Lewis B."/>
            <person name="Mehta T."/>
            <person name="Park D."/>
            <person name="Pearson M."/>
            <person name="Roberts A."/>
            <person name="Saif S."/>
            <person name="Shenoy N."/>
            <person name="Sisk P."/>
            <person name="Stolte C."/>
            <person name="Sykes S."/>
            <person name="Thomson T."/>
            <person name="Walk T."/>
            <person name="White J."/>
            <person name="Yandava C."/>
            <person name="Burger G."/>
            <person name="Gray M.W."/>
            <person name="Holland P.W.H."/>
            <person name="King N."/>
            <person name="Lang F.B.F."/>
            <person name="Roger A.J."/>
            <person name="Ruiz-Trillo I."/>
            <person name="Lander E."/>
            <person name="Nusbaum C."/>
        </authorList>
    </citation>
    <scope>NUCLEOTIDE SEQUENCE [LARGE SCALE GENOMIC DNA]</scope>
    <source>
        <strain evidence="9 10">DAOM BR117</strain>
    </source>
</reference>
<dbReference type="OMA" id="WAFRINE"/>
<evidence type="ECO:0000256" key="2">
    <source>
        <dbReference type="ARBA" id="ARBA00022723"/>
    </source>
</evidence>
<proteinExistence type="inferred from homology"/>
<dbReference type="InterPro" id="IPR036971">
    <property type="entry name" value="PDEase_catalytic_dom_sf"/>
</dbReference>
<keyword evidence="1" id="KW-0140">cGMP</keyword>
<dbReference type="GO" id="GO:0007165">
    <property type="term" value="P:signal transduction"/>
    <property type="evidence" value="ECO:0007669"/>
    <property type="project" value="InterPro"/>
</dbReference>
<dbReference type="InParanoid" id="A0A0L0HDJ8"/>
<dbReference type="GO" id="GO:0046872">
    <property type="term" value="F:metal ion binding"/>
    <property type="evidence" value="ECO:0007669"/>
    <property type="project" value="UniProtKB-KW"/>
</dbReference>
<feature type="active site" description="Proton donor" evidence="4">
    <location>
        <position position="231"/>
    </location>
</feature>
<keyword evidence="2 6" id="KW-0479">Metal-binding</keyword>
<evidence type="ECO:0000256" key="1">
    <source>
        <dbReference type="ARBA" id="ARBA00022535"/>
    </source>
</evidence>
<feature type="binding site" evidence="6">
    <location>
        <position position="382"/>
    </location>
    <ligand>
        <name>Zn(2+)</name>
        <dbReference type="ChEBI" id="CHEBI:29105"/>
        <label>1</label>
    </ligand>
</feature>
<dbReference type="InterPro" id="IPR003607">
    <property type="entry name" value="HD/PDEase_dom"/>
</dbReference>
<dbReference type="InterPro" id="IPR002073">
    <property type="entry name" value="PDEase_catalytic_dom"/>
</dbReference>
<dbReference type="PANTHER" id="PTHR11347">
    <property type="entry name" value="CYCLIC NUCLEOTIDE PHOSPHODIESTERASE"/>
    <property type="match status" value="1"/>
</dbReference>
<dbReference type="GO" id="GO:0004114">
    <property type="term" value="F:3',5'-cyclic-nucleotide phosphodiesterase activity"/>
    <property type="evidence" value="ECO:0007669"/>
    <property type="project" value="InterPro"/>
</dbReference>
<evidence type="ECO:0000256" key="5">
    <source>
        <dbReference type="PIRSR" id="PIRSR623088-2"/>
    </source>
</evidence>
<comment type="cofactor">
    <cofactor evidence="7">
        <name>a divalent metal cation</name>
        <dbReference type="ChEBI" id="CHEBI:60240"/>
    </cofactor>
    <text evidence="7">Binds 2 divalent metal cations per subunit. Site 1 may preferentially bind zinc ions, while site 2 has a preference for magnesium and/or manganese ions.</text>
</comment>
<dbReference type="eggNOG" id="KOG3689">
    <property type="taxonomic scope" value="Eukaryota"/>
</dbReference>